<dbReference type="InterPro" id="IPR000593">
    <property type="entry name" value="RasGAP_C"/>
</dbReference>
<keyword evidence="1" id="KW-0175">Coiled coil</keyword>
<feature type="coiled-coil region" evidence="1">
    <location>
        <begin position="789"/>
        <end position="823"/>
    </location>
</feature>
<dbReference type="InterPro" id="IPR008936">
    <property type="entry name" value="Rho_GTPase_activation_prot"/>
</dbReference>
<gene>
    <name evidence="5" type="ORF">CANARDRAFT_19593</name>
</gene>
<proteinExistence type="predicted"/>
<dbReference type="Pfam" id="PF00616">
    <property type="entry name" value="RasGAP"/>
    <property type="match status" value="1"/>
</dbReference>
<dbReference type="PROSITE" id="PS50018">
    <property type="entry name" value="RAS_GTPASE_ACTIV_2"/>
    <property type="match status" value="1"/>
</dbReference>
<feature type="domain" description="Calponin-homology (CH)" evidence="4">
    <location>
        <begin position="201"/>
        <end position="323"/>
    </location>
</feature>
<dbReference type="PROSITE" id="PS50096">
    <property type="entry name" value="IQ"/>
    <property type="match status" value="3"/>
</dbReference>
<dbReference type="SUPFAM" id="SSF47576">
    <property type="entry name" value="Calponin-homology domain, CH-domain"/>
    <property type="match status" value="1"/>
</dbReference>
<dbReference type="Pfam" id="PF00307">
    <property type="entry name" value="CH"/>
    <property type="match status" value="1"/>
</dbReference>
<feature type="compositionally biased region" description="Low complexity" evidence="2">
    <location>
        <begin position="1"/>
        <end position="14"/>
    </location>
</feature>
<dbReference type="PROSITE" id="PS50021">
    <property type="entry name" value="CH"/>
    <property type="match status" value="1"/>
</dbReference>
<feature type="region of interest" description="Disordered" evidence="2">
    <location>
        <begin position="1"/>
        <end position="62"/>
    </location>
</feature>
<dbReference type="InterPro" id="IPR036872">
    <property type="entry name" value="CH_dom_sf"/>
</dbReference>
<dbReference type="SUPFAM" id="SSF143885">
    <property type="entry name" value="RGC domain-like"/>
    <property type="match status" value="1"/>
</dbReference>
<feature type="domain" description="Ras-GAP" evidence="3">
    <location>
        <begin position="993"/>
        <end position="1166"/>
    </location>
</feature>
<dbReference type="SUPFAM" id="SSF48350">
    <property type="entry name" value="GTPase activation domain, GAP"/>
    <property type="match status" value="1"/>
</dbReference>
<dbReference type="Proteomes" id="UP000094801">
    <property type="component" value="Unassembled WGS sequence"/>
</dbReference>
<accession>A0A1E4SUV6</accession>
<dbReference type="GO" id="GO:0005096">
    <property type="term" value="F:GTPase activator activity"/>
    <property type="evidence" value="ECO:0007669"/>
    <property type="project" value="TreeGrafter"/>
</dbReference>
<evidence type="ECO:0000313" key="6">
    <source>
        <dbReference type="Proteomes" id="UP000094801"/>
    </source>
</evidence>
<dbReference type="Gene3D" id="1.10.418.10">
    <property type="entry name" value="Calponin-like domain"/>
    <property type="match status" value="1"/>
</dbReference>
<dbReference type="OrthoDB" id="775356at2759"/>
<dbReference type="GO" id="GO:0051015">
    <property type="term" value="F:actin filament binding"/>
    <property type="evidence" value="ECO:0007669"/>
    <property type="project" value="TreeGrafter"/>
</dbReference>
<keyword evidence="6" id="KW-1185">Reference proteome</keyword>
<name>A0A1E4SUV6_9ASCO</name>
<dbReference type="PANTHER" id="PTHR14149:SF14">
    <property type="entry name" value="CALPONIN-HOMOLOGY (CH) DOMAIN-CONTAINING PROTEIN"/>
    <property type="match status" value="1"/>
</dbReference>
<dbReference type="CDD" id="cd21206">
    <property type="entry name" value="CH_IQGAP"/>
    <property type="match status" value="1"/>
</dbReference>
<organism evidence="5 6">
    <name type="scientific">[Candida] arabinofermentans NRRL YB-2248</name>
    <dbReference type="NCBI Taxonomy" id="983967"/>
    <lineage>
        <taxon>Eukaryota</taxon>
        <taxon>Fungi</taxon>
        <taxon>Dikarya</taxon>
        <taxon>Ascomycota</taxon>
        <taxon>Saccharomycotina</taxon>
        <taxon>Pichiomycetes</taxon>
        <taxon>Pichiales</taxon>
        <taxon>Pichiaceae</taxon>
        <taxon>Ogataea</taxon>
        <taxon>Ogataea/Candida clade</taxon>
    </lineage>
</organism>
<dbReference type="Gene3D" id="1.10.506.10">
    <property type="entry name" value="GTPase Activation - p120gap, domain 1"/>
    <property type="match status" value="1"/>
</dbReference>
<dbReference type="EMBL" id="KV453865">
    <property type="protein sequence ID" value="ODV83304.1"/>
    <property type="molecule type" value="Genomic_DNA"/>
</dbReference>
<evidence type="ECO:0008006" key="7">
    <source>
        <dbReference type="Google" id="ProtNLM"/>
    </source>
</evidence>
<evidence type="ECO:0000259" key="3">
    <source>
        <dbReference type="PROSITE" id="PS50018"/>
    </source>
</evidence>
<dbReference type="GO" id="GO:0005516">
    <property type="term" value="F:calmodulin binding"/>
    <property type="evidence" value="ECO:0007669"/>
    <property type="project" value="TreeGrafter"/>
</dbReference>
<evidence type="ECO:0000259" key="4">
    <source>
        <dbReference type="PROSITE" id="PS50021"/>
    </source>
</evidence>
<feature type="coiled-coil region" evidence="1">
    <location>
        <begin position="1401"/>
        <end position="1435"/>
    </location>
</feature>
<dbReference type="Pfam" id="PF03836">
    <property type="entry name" value="RasGAP_C"/>
    <property type="match status" value="1"/>
</dbReference>
<feature type="compositionally biased region" description="Polar residues" evidence="2">
    <location>
        <begin position="31"/>
        <end position="54"/>
    </location>
</feature>
<evidence type="ECO:0000256" key="1">
    <source>
        <dbReference type="SAM" id="Coils"/>
    </source>
</evidence>
<dbReference type="InterPro" id="IPR001936">
    <property type="entry name" value="RasGAP_dom"/>
</dbReference>
<evidence type="ECO:0000313" key="5">
    <source>
        <dbReference type="EMBL" id="ODV83304.1"/>
    </source>
</evidence>
<sequence>MLLSTGMSLSSTSSPKRKNLASRYLEAIGTQPLSPSSKPNSPIKQLSHSPTKLSSLKENENPFKSTKVATRIENESPVKRLIKQKETDAIENNATDFIPLPSINFKKHSNSPSKSEIRKMGQINSAISNSPSLKNLNKLKGIEDRLQKNTTAITSAPNTVSGLNGRIRLSKEFSSKNLNQQLNNDNWMDSDRKGLQSFEYLCRITEIKNWIEQCLGESIDLKDDSIVEFQEYLRNGVILAKLTQTFDPSIKFNIYTGDSKNEKTNYKNKSGLFFKFTENIVLFLKFLKKMQVPEMFIFETTDLFEMKNFPKVVFCLHALSIMLSNLNKAPKLIKVNKDELQVDESEVKKLQAKLKGIKLPMFENIDDGIRVNVGDSNTSSMAKLDPVIAETAEARSLFKEFKPSTVEFDIDEIHEKYSKMIIDEDELLNSSYSKSSTDESYIDSLIQLQAIARGSLLRYNLFVNKFMFKVFTPDVIKLQSIIRGNAVRSKKRKATKQITENSRSLSILQTYLNNQKRADKYDHLLPELMKQETEVVRLQSIIRGGALLREKLYLDRKQLLRQTNQVIKLQSLIRGALVRSNPKYLEARVDDEMYDYLPCLSASQGPRDTLKDYEPSILTFQSIIRGAISRAKTSELLDDIYQHESSINKLVAIAKGKLVRQDIAMKKRQLQMQVTPIIQFQSIFRGVLIRFYHELLEDELDDHLESVVELQSLVRGSLVRERIRERDNWFKLPQNLAKIIRIQNVVRARRAATDYKALIYSKNPPLKAIKNFIGLLNGFEGEVEETANIQKYREQIVKETKRIEQWETDLNQLGVKIQLLKKNKISLDELMSFKDSQVTNLSEYSHNLNDSLNKSLGSNPNKLVTKSVNKLITEYEKLFYILQTKPEYFARLLNVTDEGKLSADLLSGNIEDWILKVFNYSIVSPGLKTQPTREEFLLIKLILYTSSEFFKNLDSLQNFKQFIRSRQSLRYENIKHWEILFTSYINLPHQRLFAKNLLSDCIMRISSDEEASYEPNPRKIYENLIEKEQSSNIGVSLKSLDNLETMDPIDDPDTRVQFVKNLSELREASYDVMKLISNLISKLPVFIRCTCREIYLQIKSQFPGESERFYLSSIGSIFMKCYILPLFTMPENYGINLSMLSDELDVVDRIRSNLLEVSKVLNQLVLMRSFNSENKYLQPLDPFIEEFIESVRKMLRELISVDSIDETYQMNSTYDDVTSDSKPKLVLTKDDISQLLEIIDDELDTIAPERNDCIRFNLFEIGELSACHKSIETEKGLVTLNLQPTTEYTDPVELESKTLLLKAKKYTSYLIKVQDGEDLLDLLLSEITPRDELRFKEIVKAEKKQLESKRNVEFDSIIEHNTLTEIHNSTFPQLKKHTVELILRLENLGVLTRSNGYQTILNEIATDIKSMKSQKEERERQLKIVIETLTKLKQKERACSKIYTDYLSEIDLSILKLHNLSTSSKKKKPMFAKLFSKQYYYQRELKRKKGYLPRYGTYKYSSKYLIDHKILIRSPMASSKASFMFSCEKQGVFTIDTSNSSRVGGDLTGLEKVTLDELLNYQYEHKLTFSLFNGSVTFDVDGFVKFIFRKFYEVDGND</sequence>
<reference evidence="6" key="1">
    <citation type="submission" date="2016-04" db="EMBL/GenBank/DDBJ databases">
        <title>Comparative genomics of biotechnologically important yeasts.</title>
        <authorList>
            <consortium name="DOE Joint Genome Institute"/>
            <person name="Riley R."/>
            <person name="Haridas S."/>
            <person name="Wolfe K.H."/>
            <person name="Lopes M.R."/>
            <person name="Hittinger C.T."/>
            <person name="Goker M."/>
            <person name="Salamov A."/>
            <person name="Wisecaver J."/>
            <person name="Long T.M."/>
            <person name="Aerts A.L."/>
            <person name="Barry K."/>
            <person name="Choi C."/>
            <person name="Clum A."/>
            <person name="Coughlan A.Y."/>
            <person name="Deshpande S."/>
            <person name="Douglass A.P."/>
            <person name="Hanson S.J."/>
            <person name="Klenk H.-P."/>
            <person name="Labutti K."/>
            <person name="Lapidus A."/>
            <person name="Lindquist E."/>
            <person name="Lipzen A."/>
            <person name="Meier-Kolthoff J.P."/>
            <person name="Ohm R.A."/>
            <person name="Otillar R.P."/>
            <person name="Pangilinan J."/>
            <person name="Peng Y."/>
            <person name="Rokas A."/>
            <person name="Rosa C.A."/>
            <person name="Scheuner C."/>
            <person name="Sibirny A.A."/>
            <person name="Slot J.C."/>
            <person name="Stielow J.B."/>
            <person name="Sun H."/>
            <person name="Kurtzman C.P."/>
            <person name="Blackwell M."/>
            <person name="Grigoriev I.V."/>
            <person name="Jeffries T.W."/>
        </authorList>
    </citation>
    <scope>NUCLEOTIDE SEQUENCE [LARGE SCALE GENOMIC DNA]</scope>
    <source>
        <strain evidence="6">NRRL YB-2248</strain>
    </source>
</reference>
<dbReference type="PANTHER" id="PTHR14149">
    <property type="entry name" value="RAS GTPASE-ACTIVATING PROTEIN WITH IQ MOTIF"/>
    <property type="match status" value="1"/>
</dbReference>
<evidence type="ECO:0000256" key="2">
    <source>
        <dbReference type="SAM" id="MobiDB-lite"/>
    </source>
</evidence>
<dbReference type="CDD" id="cd12206">
    <property type="entry name" value="RasGAP_IQGAP_related"/>
    <property type="match status" value="1"/>
</dbReference>
<dbReference type="STRING" id="983967.A0A1E4SUV6"/>
<dbReference type="InterPro" id="IPR001715">
    <property type="entry name" value="CH_dom"/>
</dbReference>
<protein>
    <recommendedName>
        <fullName evidence="7">Ras-GAP domain-containing protein</fullName>
    </recommendedName>
</protein>
<dbReference type="GO" id="GO:1903479">
    <property type="term" value="P:mitotic actomyosin contractile ring assembly actin filament organization"/>
    <property type="evidence" value="ECO:0007669"/>
    <property type="project" value="TreeGrafter"/>
</dbReference>
<dbReference type="GO" id="GO:0110085">
    <property type="term" value="C:mitotic actomyosin contractile ring"/>
    <property type="evidence" value="ECO:0007669"/>
    <property type="project" value="TreeGrafter"/>
</dbReference>
<dbReference type="SMART" id="SM00033">
    <property type="entry name" value="CH"/>
    <property type="match status" value="1"/>
</dbReference>